<feature type="region of interest" description="Disordered" evidence="13">
    <location>
        <begin position="551"/>
        <end position="584"/>
    </location>
</feature>
<feature type="region of interest" description="Disordered" evidence="13">
    <location>
        <begin position="701"/>
        <end position="754"/>
    </location>
</feature>
<comment type="subcellular location">
    <subcellularLocation>
        <location evidence="1">Nucleus</location>
    </subcellularLocation>
</comment>
<comment type="similarity">
    <text evidence="2">Belongs to the DNA repair metallo-beta-lactamase (DRMBL) family.</text>
</comment>
<keyword evidence="7" id="KW-0269">Exonuclease</keyword>
<proteinExistence type="inferred from homology"/>
<sequence length="837" mass="93222">MSTFDGIVQEFPFITIDYFRRNPERPPPLACFLSHAHSDHLQGLESFRAPFIYCSLATRELLLRIEKYPHRMNFNNGILESRRLHYKHLSKLLRPIPLNTPTEVDLTPRLSIRVTLLDANHCTGAVMFLIEGDGKAILYTAEPWWIDGIVRNPVMIPYTLGNKRLDKVYLDTTFAHTGNAFCTFPTKANGIAELLGKLEPYPENTLFYFRAWTFGYEEVWVALAAALRSKVHVDRYQIGLYKSVSSSCREGGGAAEAPSLCGFELGNRFIPGCLSEDERSRIHSCEPGAHCSVASSKNTVYITPIVSRTEDGSDIPEVGTGGGLGDLYQIHELELPDQSSLAKLEQLCSEKIHDPQALSKAKEALFEAFRSKSKTLSLDSYGMKDAHEMPLDELVSILSRGRLGEESTTAGDVRPSTRILDSTGKPLPRSINFPYSRHSSYAELCELLGALKPRDVYPCTVDPLDWDEDISMQSLFGHLCSDSVFIHDQYMREITATKIGERPRKRRRHDATSSTQSTQQSTVTTDNDGISQASQTSFRAVAESKDTLVAVPRSHPSFSETSTSRPLIISSSPSPLSKGSPQPTSQTLEVIENFTGTPNNDSLKIPSLSPETAKMRRNTIRQAWHLLHNDKQSQHKDFVLGCLPSSWPTDRETSHQDLSIPGTQLPEVVLERSSQTTAVHEPSTDNTQSTMNFQGEGALSIHEENPTTDVDVDMDMDTDYPDTNTEHQTTPKPSSQHTISSSAFDSQSQNPTAQEVEYNCVSDEDYIREHEHVGPETSDQTPGCNSAAQPRPLVRRESSIRNRMVAYTAAREDSYDAWASMSLTSAGNNHTEEEVEL</sequence>
<keyword evidence="16" id="KW-1185">Reference proteome</keyword>
<dbReference type="InterPro" id="IPR036866">
    <property type="entry name" value="RibonucZ/Hydroxyglut_hydro"/>
</dbReference>
<dbReference type="InterPro" id="IPR011084">
    <property type="entry name" value="DRMBL"/>
</dbReference>
<dbReference type="AlphaFoldDB" id="A0A1L9TSM3"/>
<keyword evidence="6" id="KW-0378">Hydrolase</keyword>
<dbReference type="VEuPathDB" id="FungiDB:ASPSYDRAFT_642698"/>
<accession>A0A1L9TSM3</accession>
<evidence type="ECO:0000256" key="4">
    <source>
        <dbReference type="ARBA" id="ARBA00022759"/>
    </source>
</evidence>
<feature type="compositionally biased region" description="Low complexity" evidence="13">
    <location>
        <begin position="561"/>
        <end position="583"/>
    </location>
</feature>
<evidence type="ECO:0000256" key="5">
    <source>
        <dbReference type="ARBA" id="ARBA00022763"/>
    </source>
</evidence>
<evidence type="ECO:0000256" key="10">
    <source>
        <dbReference type="ARBA" id="ARBA00023242"/>
    </source>
</evidence>
<feature type="compositionally biased region" description="Polar residues" evidence="13">
    <location>
        <begin position="777"/>
        <end position="788"/>
    </location>
</feature>
<gene>
    <name evidence="15" type="ORF">ASPSYDRAFT_642698</name>
</gene>
<dbReference type="GO" id="GO:0000723">
    <property type="term" value="P:telomere maintenance"/>
    <property type="evidence" value="ECO:0007669"/>
    <property type="project" value="TreeGrafter"/>
</dbReference>
<feature type="compositionally biased region" description="Acidic residues" evidence="13">
    <location>
        <begin position="710"/>
        <end position="720"/>
    </location>
</feature>
<dbReference type="SUPFAM" id="SSF56281">
    <property type="entry name" value="Metallo-hydrolase/oxidoreductase"/>
    <property type="match status" value="1"/>
</dbReference>
<keyword evidence="8" id="KW-0233">DNA recombination</keyword>
<keyword evidence="3" id="KW-0540">Nuclease</keyword>
<evidence type="ECO:0000256" key="6">
    <source>
        <dbReference type="ARBA" id="ARBA00022801"/>
    </source>
</evidence>
<dbReference type="GeneID" id="63766350"/>
<evidence type="ECO:0000256" key="2">
    <source>
        <dbReference type="ARBA" id="ARBA00010304"/>
    </source>
</evidence>
<dbReference type="OrthoDB" id="5561659at2759"/>
<keyword evidence="10" id="KW-0539">Nucleus</keyword>
<feature type="domain" description="DNA repair metallo-beta-lactamase" evidence="14">
    <location>
        <begin position="431"/>
        <end position="460"/>
    </location>
</feature>
<dbReference type="Pfam" id="PF07522">
    <property type="entry name" value="DRMBL"/>
    <property type="match status" value="1"/>
</dbReference>
<evidence type="ECO:0000313" key="16">
    <source>
        <dbReference type="Proteomes" id="UP000184356"/>
    </source>
</evidence>
<dbReference type="PANTHER" id="PTHR23240">
    <property type="entry name" value="DNA CROSS-LINK REPAIR PROTEIN PSO2/SNM1-RELATED"/>
    <property type="match status" value="1"/>
</dbReference>
<dbReference type="GO" id="GO:0006303">
    <property type="term" value="P:double-strand break repair via nonhomologous end joining"/>
    <property type="evidence" value="ECO:0007669"/>
    <property type="project" value="TreeGrafter"/>
</dbReference>
<dbReference type="PANTHER" id="PTHR23240:SF8">
    <property type="entry name" value="PROTEIN ARTEMIS"/>
    <property type="match status" value="1"/>
</dbReference>
<evidence type="ECO:0000256" key="13">
    <source>
        <dbReference type="SAM" id="MobiDB-lite"/>
    </source>
</evidence>
<dbReference type="GO" id="GO:0005634">
    <property type="term" value="C:nucleus"/>
    <property type="evidence" value="ECO:0007669"/>
    <property type="project" value="UniProtKB-SubCell"/>
</dbReference>
<evidence type="ECO:0000256" key="12">
    <source>
        <dbReference type="ARBA" id="ARBA00042677"/>
    </source>
</evidence>
<dbReference type="EMBL" id="KV878583">
    <property type="protein sequence ID" value="OJJ62412.1"/>
    <property type="molecule type" value="Genomic_DNA"/>
</dbReference>
<keyword evidence="9" id="KW-0234">DNA repair</keyword>
<dbReference type="Proteomes" id="UP000184356">
    <property type="component" value="Unassembled WGS sequence"/>
</dbReference>
<feature type="compositionally biased region" description="Low complexity" evidence="13">
    <location>
        <begin position="512"/>
        <end position="525"/>
    </location>
</feature>
<evidence type="ECO:0000256" key="8">
    <source>
        <dbReference type="ARBA" id="ARBA00023172"/>
    </source>
</evidence>
<name>A0A1L9TSM3_9EURO</name>
<feature type="compositionally biased region" description="Polar residues" evidence="13">
    <location>
        <begin position="726"/>
        <end position="753"/>
    </location>
</feature>
<feature type="region of interest" description="Disordered" evidence="13">
    <location>
        <begin position="672"/>
        <end position="691"/>
    </location>
</feature>
<evidence type="ECO:0000259" key="14">
    <source>
        <dbReference type="Pfam" id="PF07522"/>
    </source>
</evidence>
<protein>
    <recommendedName>
        <fullName evidence="11">Protein artemis</fullName>
    </recommendedName>
    <alternativeName>
        <fullName evidence="12">DNA cross-link repair 1C protein</fullName>
    </alternativeName>
</protein>
<dbReference type="RefSeq" id="XP_040706218.1">
    <property type="nucleotide sequence ID" value="XM_040850277.1"/>
</dbReference>
<dbReference type="GO" id="GO:0003684">
    <property type="term" value="F:damaged DNA binding"/>
    <property type="evidence" value="ECO:0007669"/>
    <property type="project" value="TreeGrafter"/>
</dbReference>
<organism evidence="15 16">
    <name type="scientific">Aspergillus sydowii CBS 593.65</name>
    <dbReference type="NCBI Taxonomy" id="1036612"/>
    <lineage>
        <taxon>Eukaryota</taxon>
        <taxon>Fungi</taxon>
        <taxon>Dikarya</taxon>
        <taxon>Ascomycota</taxon>
        <taxon>Pezizomycotina</taxon>
        <taxon>Eurotiomycetes</taxon>
        <taxon>Eurotiomycetidae</taxon>
        <taxon>Eurotiales</taxon>
        <taxon>Aspergillaceae</taxon>
        <taxon>Aspergillus</taxon>
        <taxon>Aspergillus subgen. Nidulantes</taxon>
    </lineage>
</organism>
<keyword evidence="5" id="KW-0227">DNA damage</keyword>
<feature type="region of interest" description="Disordered" evidence="13">
    <location>
        <begin position="773"/>
        <end position="796"/>
    </location>
</feature>
<dbReference type="GO" id="GO:0035312">
    <property type="term" value="F:5'-3' DNA exonuclease activity"/>
    <property type="evidence" value="ECO:0007669"/>
    <property type="project" value="TreeGrafter"/>
</dbReference>
<dbReference type="GO" id="GO:0006310">
    <property type="term" value="P:DNA recombination"/>
    <property type="evidence" value="ECO:0007669"/>
    <property type="project" value="UniProtKB-KW"/>
</dbReference>
<dbReference type="GO" id="GO:0036297">
    <property type="term" value="P:interstrand cross-link repair"/>
    <property type="evidence" value="ECO:0007669"/>
    <property type="project" value="TreeGrafter"/>
</dbReference>
<keyword evidence="4" id="KW-0255">Endonuclease</keyword>
<evidence type="ECO:0000256" key="9">
    <source>
        <dbReference type="ARBA" id="ARBA00023204"/>
    </source>
</evidence>
<dbReference type="GO" id="GO:0004519">
    <property type="term" value="F:endonuclease activity"/>
    <property type="evidence" value="ECO:0007669"/>
    <property type="project" value="UniProtKB-KW"/>
</dbReference>
<evidence type="ECO:0000256" key="3">
    <source>
        <dbReference type="ARBA" id="ARBA00022722"/>
    </source>
</evidence>
<feature type="region of interest" description="Disordered" evidence="13">
    <location>
        <begin position="497"/>
        <end position="530"/>
    </location>
</feature>
<evidence type="ECO:0000313" key="15">
    <source>
        <dbReference type="EMBL" id="OJJ62412.1"/>
    </source>
</evidence>
<reference evidence="16" key="1">
    <citation type="journal article" date="2017" name="Genome Biol.">
        <title>Comparative genomics reveals high biological diversity and specific adaptations in the industrially and medically important fungal genus Aspergillus.</title>
        <authorList>
            <person name="de Vries R.P."/>
            <person name="Riley R."/>
            <person name="Wiebenga A."/>
            <person name="Aguilar-Osorio G."/>
            <person name="Amillis S."/>
            <person name="Uchima C.A."/>
            <person name="Anderluh G."/>
            <person name="Asadollahi M."/>
            <person name="Askin M."/>
            <person name="Barry K."/>
            <person name="Battaglia E."/>
            <person name="Bayram O."/>
            <person name="Benocci T."/>
            <person name="Braus-Stromeyer S.A."/>
            <person name="Caldana C."/>
            <person name="Canovas D."/>
            <person name="Cerqueira G.C."/>
            <person name="Chen F."/>
            <person name="Chen W."/>
            <person name="Choi C."/>
            <person name="Clum A."/>
            <person name="Dos Santos R.A."/>
            <person name="Damasio A.R."/>
            <person name="Diallinas G."/>
            <person name="Emri T."/>
            <person name="Fekete E."/>
            <person name="Flipphi M."/>
            <person name="Freyberg S."/>
            <person name="Gallo A."/>
            <person name="Gournas C."/>
            <person name="Habgood R."/>
            <person name="Hainaut M."/>
            <person name="Harispe M.L."/>
            <person name="Henrissat B."/>
            <person name="Hilden K.S."/>
            <person name="Hope R."/>
            <person name="Hossain A."/>
            <person name="Karabika E."/>
            <person name="Karaffa L."/>
            <person name="Karanyi Z."/>
            <person name="Krasevec N."/>
            <person name="Kuo A."/>
            <person name="Kusch H."/>
            <person name="LaButti K."/>
            <person name="Lagendijk E.L."/>
            <person name="Lapidus A."/>
            <person name="Levasseur A."/>
            <person name="Lindquist E."/>
            <person name="Lipzen A."/>
            <person name="Logrieco A.F."/>
            <person name="MacCabe A."/>
            <person name="Maekelae M.R."/>
            <person name="Malavazi I."/>
            <person name="Melin P."/>
            <person name="Meyer V."/>
            <person name="Mielnichuk N."/>
            <person name="Miskei M."/>
            <person name="Molnar A.P."/>
            <person name="Mule G."/>
            <person name="Ngan C.Y."/>
            <person name="Orejas M."/>
            <person name="Orosz E."/>
            <person name="Ouedraogo J.P."/>
            <person name="Overkamp K.M."/>
            <person name="Park H.-S."/>
            <person name="Perrone G."/>
            <person name="Piumi F."/>
            <person name="Punt P.J."/>
            <person name="Ram A.F."/>
            <person name="Ramon A."/>
            <person name="Rauscher S."/>
            <person name="Record E."/>
            <person name="Riano-Pachon D.M."/>
            <person name="Robert V."/>
            <person name="Roehrig J."/>
            <person name="Ruller R."/>
            <person name="Salamov A."/>
            <person name="Salih N.S."/>
            <person name="Samson R.A."/>
            <person name="Sandor E."/>
            <person name="Sanguinetti M."/>
            <person name="Schuetze T."/>
            <person name="Sepcic K."/>
            <person name="Shelest E."/>
            <person name="Sherlock G."/>
            <person name="Sophianopoulou V."/>
            <person name="Squina F.M."/>
            <person name="Sun H."/>
            <person name="Susca A."/>
            <person name="Todd R.B."/>
            <person name="Tsang A."/>
            <person name="Unkles S.E."/>
            <person name="van de Wiele N."/>
            <person name="van Rossen-Uffink D."/>
            <person name="Oliveira J.V."/>
            <person name="Vesth T.C."/>
            <person name="Visser J."/>
            <person name="Yu J.-H."/>
            <person name="Zhou M."/>
            <person name="Andersen M.R."/>
            <person name="Archer D.B."/>
            <person name="Baker S.E."/>
            <person name="Benoit I."/>
            <person name="Brakhage A.A."/>
            <person name="Braus G.H."/>
            <person name="Fischer R."/>
            <person name="Frisvad J.C."/>
            <person name="Goldman G.H."/>
            <person name="Houbraken J."/>
            <person name="Oakley B."/>
            <person name="Pocsi I."/>
            <person name="Scazzocchio C."/>
            <person name="Seiboth B."/>
            <person name="vanKuyk P.A."/>
            <person name="Wortman J."/>
            <person name="Dyer P.S."/>
            <person name="Grigoriev I.V."/>
        </authorList>
    </citation>
    <scope>NUCLEOTIDE SEQUENCE [LARGE SCALE GENOMIC DNA]</scope>
    <source>
        <strain evidence="16">CBS 593.65</strain>
    </source>
</reference>
<evidence type="ECO:0000256" key="11">
    <source>
        <dbReference type="ARBA" id="ARBA00039759"/>
    </source>
</evidence>
<evidence type="ECO:0000256" key="1">
    <source>
        <dbReference type="ARBA" id="ARBA00004123"/>
    </source>
</evidence>
<dbReference type="Gene3D" id="3.60.15.10">
    <property type="entry name" value="Ribonuclease Z/Hydroxyacylglutathione hydrolase-like"/>
    <property type="match status" value="1"/>
</dbReference>
<dbReference type="STRING" id="1036612.A0A1L9TSM3"/>
<evidence type="ECO:0000256" key="7">
    <source>
        <dbReference type="ARBA" id="ARBA00022839"/>
    </source>
</evidence>